<feature type="transmembrane region" description="Helical" evidence="6">
    <location>
        <begin position="663"/>
        <end position="685"/>
    </location>
</feature>
<evidence type="ECO:0000256" key="2">
    <source>
        <dbReference type="ARBA" id="ARBA00022692"/>
    </source>
</evidence>
<dbReference type="SMART" id="SM00831">
    <property type="entry name" value="Cation_ATPase_N"/>
    <property type="match status" value="1"/>
</dbReference>
<dbReference type="InterPro" id="IPR036412">
    <property type="entry name" value="HAD-like_sf"/>
</dbReference>
<dbReference type="InterPro" id="IPR023214">
    <property type="entry name" value="HAD_sf"/>
</dbReference>
<dbReference type="InterPro" id="IPR009771">
    <property type="entry name" value="RIC1_C"/>
</dbReference>
<dbReference type="Pfam" id="PF07064">
    <property type="entry name" value="RIC1"/>
    <property type="match status" value="1"/>
</dbReference>
<feature type="transmembrane region" description="Helical" evidence="6">
    <location>
        <begin position="981"/>
        <end position="1001"/>
    </location>
</feature>
<dbReference type="SUPFAM" id="SSF81665">
    <property type="entry name" value="Calcium ATPase, transmembrane domain M"/>
    <property type="match status" value="1"/>
</dbReference>
<keyword evidence="2 6" id="KW-0812">Transmembrane</keyword>
<evidence type="ECO:0000256" key="6">
    <source>
        <dbReference type="SAM" id="Phobius"/>
    </source>
</evidence>
<dbReference type="OrthoDB" id="116380at2759"/>
<dbReference type="InterPro" id="IPR023298">
    <property type="entry name" value="ATPase_P-typ_TM_dom_sf"/>
</dbReference>
<evidence type="ECO:0000256" key="1">
    <source>
        <dbReference type="ARBA" id="ARBA00004141"/>
    </source>
</evidence>
<keyword evidence="9" id="KW-1185">Reference proteome</keyword>
<dbReference type="GO" id="GO:0016020">
    <property type="term" value="C:membrane"/>
    <property type="evidence" value="ECO:0007669"/>
    <property type="project" value="UniProtKB-SubCell"/>
</dbReference>
<comment type="subcellular location">
    <subcellularLocation>
        <location evidence="1">Membrane</location>
        <topology evidence="1">Multi-pass membrane protein</topology>
    </subcellularLocation>
</comment>
<dbReference type="Proteomes" id="UP000626092">
    <property type="component" value="Unassembled WGS sequence"/>
</dbReference>
<keyword evidence="3" id="KW-0460">Magnesium</keyword>
<evidence type="ECO:0000259" key="7">
    <source>
        <dbReference type="SMART" id="SM00831"/>
    </source>
</evidence>
<feature type="domain" description="Cation-transporting P-type ATPase N-terminal" evidence="7">
    <location>
        <begin position="467"/>
        <end position="539"/>
    </location>
</feature>
<organism evidence="8 9">
    <name type="scientific">Rhododendron simsii</name>
    <name type="common">Sims's rhododendron</name>
    <dbReference type="NCBI Taxonomy" id="118357"/>
    <lineage>
        <taxon>Eukaryota</taxon>
        <taxon>Viridiplantae</taxon>
        <taxon>Streptophyta</taxon>
        <taxon>Embryophyta</taxon>
        <taxon>Tracheophyta</taxon>
        <taxon>Spermatophyta</taxon>
        <taxon>Magnoliopsida</taxon>
        <taxon>eudicotyledons</taxon>
        <taxon>Gunneridae</taxon>
        <taxon>Pentapetalae</taxon>
        <taxon>asterids</taxon>
        <taxon>Ericales</taxon>
        <taxon>Ericaceae</taxon>
        <taxon>Ericoideae</taxon>
        <taxon>Rhodoreae</taxon>
        <taxon>Rhododendron</taxon>
    </lineage>
</organism>
<dbReference type="Pfam" id="PF05212">
    <property type="entry name" value="DUF707"/>
    <property type="match status" value="1"/>
</dbReference>
<reference evidence="8" key="1">
    <citation type="submission" date="2019-11" db="EMBL/GenBank/DDBJ databases">
        <authorList>
            <person name="Liu Y."/>
            <person name="Hou J."/>
            <person name="Li T.-Q."/>
            <person name="Guan C.-H."/>
            <person name="Wu X."/>
            <person name="Wu H.-Z."/>
            <person name="Ling F."/>
            <person name="Zhang R."/>
            <person name="Shi X.-G."/>
            <person name="Ren J.-P."/>
            <person name="Chen E.-F."/>
            <person name="Sun J.-M."/>
        </authorList>
    </citation>
    <scope>NUCLEOTIDE SEQUENCE</scope>
    <source>
        <strain evidence="8">Adult_tree_wgs_1</strain>
        <tissue evidence="8">Leaves</tissue>
    </source>
</reference>
<dbReference type="Gene3D" id="1.20.1110.10">
    <property type="entry name" value="Calcium-transporting ATPase, transmembrane domain"/>
    <property type="match status" value="3"/>
</dbReference>
<dbReference type="PANTHER" id="PTHR42861">
    <property type="entry name" value="CALCIUM-TRANSPORTING ATPASE"/>
    <property type="match status" value="1"/>
</dbReference>
<feature type="transmembrane region" description="Helical" evidence="6">
    <location>
        <begin position="1044"/>
        <end position="1065"/>
    </location>
</feature>
<evidence type="ECO:0000256" key="5">
    <source>
        <dbReference type="ARBA" id="ARBA00023136"/>
    </source>
</evidence>
<dbReference type="PROSITE" id="PS00154">
    <property type="entry name" value="ATPASE_E1_E2"/>
    <property type="match status" value="1"/>
</dbReference>
<keyword evidence="5 6" id="KW-0472">Membrane</keyword>
<evidence type="ECO:0000256" key="4">
    <source>
        <dbReference type="ARBA" id="ARBA00022989"/>
    </source>
</evidence>
<comment type="caution">
    <text evidence="8">The sequence shown here is derived from an EMBL/GenBank/DDBJ whole genome shotgun (WGS) entry which is preliminary data.</text>
</comment>
<evidence type="ECO:0000256" key="3">
    <source>
        <dbReference type="ARBA" id="ARBA00022842"/>
    </source>
</evidence>
<dbReference type="InterPro" id="IPR004014">
    <property type="entry name" value="ATPase_P-typ_cation-transptr_N"/>
</dbReference>
<dbReference type="InterPro" id="IPR007877">
    <property type="entry name" value="DUF707"/>
</dbReference>
<dbReference type="Pfam" id="PF00690">
    <property type="entry name" value="Cation_ATPase_N"/>
    <property type="match status" value="1"/>
</dbReference>
<evidence type="ECO:0000313" key="8">
    <source>
        <dbReference type="EMBL" id="KAF7140168.1"/>
    </source>
</evidence>
<dbReference type="AlphaFoldDB" id="A0A834GUG6"/>
<sequence>MIMNGCSLSLVTLSISPKVFNSKSHFSSSYGSIPPLPSCVSYRSIRSSWKPFQGLTLQSSIGIEGIKGLICAFRVLEHLTGNELEEDFHMIWVPTNLGGAERLALGIIESESDFYLHTLWGLPNEIHERYHRTSPFCCSIMMVGTSECDEFEWSKQAIHISVWKLTKWWYAKRFLHPRIVATYDYVFIRDDDLGVEHFDPEDFSSRETEERRCTDPHLPPCAAYVFNLLKSWQLCFLEMHGAVFGEKVEWWWRTLAFLPYIISVRDTWKYWEAAYYLYPFSGRKELSHFLRSNTMLLENAIQILETASSFLPFACYGGRTGYRHVWIGLRGVYVLTVLVWYSSPGVDPFKQEDFLQVDLLDPELEFDRERDKSEEALRSVLSAKKPHFSHCLEWLLLVFDAEISRQSANKNQISLPMCAAKLSVLENTGGLIKSFPEYFDVVVSIARKIDGRHWADLFFVAGRSIEYVELFPLEEVFEQLRTSRGGLTSEDAEVRLQIFGPNKLEEKTEIKILKFLSFMWNPLSWAVEVASVMAIVLANGGGQGPDWQDFIGIVCLLPINSTISFIEENNAGNVAASLVACLAPKTKVCIVFPFFFIQPALVRESLSVTKRTGDEVFSSSTCKPGEIEAVVIATGVHPLFGKGADLIDSTEVVGHFQQVLTSIGNFCICSIAVGMLLEIVVMYLIQHRSYRWNQQPSCAIDWRNTHSHANSIVGHTCNQFTSTLSAGTTLDSYGSGAITKRMTTIEEMAGMDVLCSDKTGTLTLNRLTVDRNFIELAARASRLENQDAIDTAIVSMLADPKEILNFCEEKEQIVGKCMPLLTSSLNVACGLLELLFRAEQNSGDQLSIAKETGRRLGMGTNMYPSSSLLGRETDGIEALSVDELIEKADGFAGVFPVQTFKSIPIFSLNDITEKADIGIFVTDATDAARSAFDIVLTEPGSNVIINAVLTSRAMFQRMKNYTFLDQLMFQHLHGLLMNMQIYAVSITIWIVLGFTLLALIWEYDFPPFMVLIIAILNDGSIMTISQDRVKPSPGPDSWKLNEIFATGVVIGTYLALVTVLFYWVAEGTSFFEVTESQHELSKRKF</sequence>
<keyword evidence="4 6" id="KW-1133">Transmembrane helix</keyword>
<dbReference type="Gene3D" id="3.40.1110.10">
    <property type="entry name" value="Calcium-transporting ATPase, cytoplasmic domain N"/>
    <property type="match status" value="1"/>
</dbReference>
<accession>A0A834GUG6</accession>
<gene>
    <name evidence="8" type="ORF">RHSIM_Rhsim06G0128600</name>
</gene>
<proteinExistence type="predicted"/>
<dbReference type="EMBL" id="WJXA01000006">
    <property type="protein sequence ID" value="KAF7140168.1"/>
    <property type="molecule type" value="Genomic_DNA"/>
</dbReference>
<dbReference type="InterPro" id="IPR023299">
    <property type="entry name" value="ATPase_P-typ_cyto_dom_N"/>
</dbReference>
<dbReference type="GO" id="GO:0000166">
    <property type="term" value="F:nucleotide binding"/>
    <property type="evidence" value="ECO:0007669"/>
    <property type="project" value="InterPro"/>
</dbReference>
<name>A0A834GUG6_RHOSS</name>
<dbReference type="Gene3D" id="2.70.150.10">
    <property type="entry name" value="Calcium-transporting ATPase, cytoplasmic transduction domain A"/>
    <property type="match status" value="2"/>
</dbReference>
<protein>
    <recommendedName>
        <fullName evidence="7">Cation-transporting P-type ATPase N-terminal domain-containing protein</fullName>
    </recommendedName>
</protein>
<dbReference type="InterPro" id="IPR018303">
    <property type="entry name" value="ATPase_P-typ_P_site"/>
</dbReference>
<dbReference type="SUPFAM" id="SSF56784">
    <property type="entry name" value="HAD-like"/>
    <property type="match status" value="1"/>
</dbReference>
<evidence type="ECO:0000313" key="9">
    <source>
        <dbReference type="Proteomes" id="UP000626092"/>
    </source>
</evidence>
<dbReference type="Gene3D" id="3.40.50.1000">
    <property type="entry name" value="HAD superfamily/HAD-like"/>
    <property type="match status" value="2"/>
</dbReference>